<accession>D2ZZF5</accession>
<evidence type="ECO:0000313" key="2">
    <source>
        <dbReference type="EMBL" id="EFC87526.1"/>
    </source>
</evidence>
<sequence>MVSDDLFLSTNNGSRTEIYATPCNPPPLPSGGRGLGIGWLYGLRKFDFPSSRKAIPHPSLPPPDGGRNKVADTARGRLKPQKIQFQTTFSYKQITPSTSPPSFPRRRESIANSKKQMFEKQLPRFKSRFPPVRE</sequence>
<dbReference type="EMBL" id="ACDX02000018">
    <property type="protein sequence ID" value="EFC87526.1"/>
    <property type="molecule type" value="Genomic_DNA"/>
</dbReference>
<evidence type="ECO:0000256" key="1">
    <source>
        <dbReference type="SAM" id="MobiDB-lite"/>
    </source>
</evidence>
<feature type="region of interest" description="Disordered" evidence="1">
    <location>
        <begin position="51"/>
        <end position="75"/>
    </location>
</feature>
<comment type="caution">
    <text evidence="2">The sequence shown here is derived from an EMBL/GenBank/DDBJ whole genome shotgun (WGS) entry which is preliminary data.</text>
</comment>
<reference evidence="2 3" key="1">
    <citation type="submission" date="2009-10" db="EMBL/GenBank/DDBJ databases">
        <authorList>
            <person name="Weinstock G."/>
            <person name="Sodergren E."/>
            <person name="Clifton S."/>
            <person name="Fulton L."/>
            <person name="Fulton B."/>
            <person name="Courtney L."/>
            <person name="Fronick C."/>
            <person name="Harrison M."/>
            <person name="Strong C."/>
            <person name="Farmer C."/>
            <person name="Delahaunty K."/>
            <person name="Markovic C."/>
            <person name="Hall O."/>
            <person name="Minx P."/>
            <person name="Tomlinson C."/>
            <person name="Mitreva M."/>
            <person name="Nelson J."/>
            <person name="Hou S."/>
            <person name="Wollam A."/>
            <person name="Pepin K.H."/>
            <person name="Johnson M."/>
            <person name="Bhonagiri V."/>
            <person name="Nash W.E."/>
            <person name="Warren W."/>
            <person name="Chinwalla A."/>
            <person name="Mardis E.R."/>
            <person name="Wilson R.K."/>
        </authorList>
    </citation>
    <scope>NUCLEOTIDE SEQUENCE [LARGE SCALE GENOMIC DNA]</scope>
    <source>
        <strain evidence="3">ATCC 25996 / DSM 4631 / NCTC 10774 / M26</strain>
    </source>
</reference>
<feature type="compositionally biased region" description="Basic and acidic residues" evidence="1">
    <location>
        <begin position="66"/>
        <end position="75"/>
    </location>
</feature>
<evidence type="ECO:0000313" key="3">
    <source>
        <dbReference type="Proteomes" id="UP000003344"/>
    </source>
</evidence>
<proteinExistence type="predicted"/>
<dbReference type="STRING" id="546266.NEIMUCOT_06030"/>
<gene>
    <name evidence="2" type="ORF">NEIMUCOT_06030</name>
</gene>
<feature type="region of interest" description="Disordered" evidence="1">
    <location>
        <begin position="93"/>
        <end position="134"/>
    </location>
</feature>
<protein>
    <submittedName>
        <fullName evidence="2">Uncharacterized protein</fullName>
    </submittedName>
</protein>
<name>D2ZZF5_NEIM2</name>
<dbReference type="AlphaFoldDB" id="D2ZZF5"/>
<organism evidence="2 3">
    <name type="scientific">Neisseria mucosa (strain ATCC 25996 / DSM 4631 / NCTC 10774 / M26)</name>
    <dbReference type="NCBI Taxonomy" id="546266"/>
    <lineage>
        <taxon>Bacteria</taxon>
        <taxon>Pseudomonadati</taxon>
        <taxon>Pseudomonadota</taxon>
        <taxon>Betaproteobacteria</taxon>
        <taxon>Neisseriales</taxon>
        <taxon>Neisseriaceae</taxon>
        <taxon>Neisseria</taxon>
    </lineage>
</organism>
<dbReference type="Proteomes" id="UP000003344">
    <property type="component" value="Unassembled WGS sequence"/>
</dbReference>